<dbReference type="Proteomes" id="UP000677228">
    <property type="component" value="Unassembled WGS sequence"/>
</dbReference>
<accession>A0A815WW20</accession>
<evidence type="ECO:0000313" key="2">
    <source>
        <dbReference type="EMBL" id="CAF1391609.1"/>
    </source>
</evidence>
<gene>
    <name evidence="3" type="ORF">GPM918_LOCUS39124</name>
    <name evidence="2" type="ORF">OVA965_LOCUS32603</name>
    <name evidence="5" type="ORF">SRO942_LOCUS39980</name>
    <name evidence="4" type="ORF">TMI583_LOCUS33462</name>
</gene>
<evidence type="ECO:0000313" key="5">
    <source>
        <dbReference type="EMBL" id="CAF4410576.1"/>
    </source>
</evidence>
<reference evidence="3" key="1">
    <citation type="submission" date="2021-02" db="EMBL/GenBank/DDBJ databases">
        <authorList>
            <person name="Nowell W R."/>
        </authorList>
    </citation>
    <scope>NUCLEOTIDE SEQUENCE</scope>
</reference>
<organism evidence="3 6">
    <name type="scientific">Didymodactylos carnosus</name>
    <dbReference type="NCBI Taxonomy" id="1234261"/>
    <lineage>
        <taxon>Eukaryota</taxon>
        <taxon>Metazoa</taxon>
        <taxon>Spiralia</taxon>
        <taxon>Gnathifera</taxon>
        <taxon>Rotifera</taxon>
        <taxon>Eurotatoria</taxon>
        <taxon>Bdelloidea</taxon>
        <taxon>Philodinida</taxon>
        <taxon>Philodinidae</taxon>
        <taxon>Didymodactylos</taxon>
    </lineage>
</organism>
<feature type="transmembrane region" description="Helical" evidence="1">
    <location>
        <begin position="136"/>
        <end position="158"/>
    </location>
</feature>
<comment type="caution">
    <text evidence="3">The sequence shown here is derived from an EMBL/GenBank/DDBJ whole genome shotgun (WGS) entry which is preliminary data.</text>
</comment>
<dbReference type="Proteomes" id="UP000663829">
    <property type="component" value="Unassembled WGS sequence"/>
</dbReference>
<dbReference type="Proteomes" id="UP000681722">
    <property type="component" value="Unassembled WGS sequence"/>
</dbReference>
<proteinExistence type="predicted"/>
<keyword evidence="1" id="KW-0472">Membrane</keyword>
<dbReference type="EMBL" id="CAJOBA010047263">
    <property type="protein sequence ID" value="CAF4199157.1"/>
    <property type="molecule type" value="Genomic_DNA"/>
</dbReference>
<dbReference type="EMBL" id="CAJNOQ010026944">
    <property type="protein sequence ID" value="CAF1549634.1"/>
    <property type="molecule type" value="Genomic_DNA"/>
</dbReference>
<sequence>MLCSTNVKIPNVVLYATHGTQRRCEQEYPPNVTNVLIGVISAVIFTLAFYGLWFDKPILLLFTGILLSLMLLLTLSAMFIPKKILHQWLHHEHIPSNSSIEMNDHITCSNHSDPSPVIRKLFSSFFSFNYLLSSRLIRLLISALLNLIGIWLVFYLFVCVTDNYSHTPYRSNSCRYYV</sequence>
<evidence type="ECO:0000313" key="6">
    <source>
        <dbReference type="Proteomes" id="UP000663829"/>
    </source>
</evidence>
<evidence type="ECO:0000313" key="4">
    <source>
        <dbReference type="EMBL" id="CAF4199157.1"/>
    </source>
</evidence>
<feature type="transmembrane region" description="Helical" evidence="1">
    <location>
        <begin position="32"/>
        <end position="52"/>
    </location>
</feature>
<feature type="transmembrane region" description="Helical" evidence="1">
    <location>
        <begin position="58"/>
        <end position="80"/>
    </location>
</feature>
<dbReference type="EMBL" id="CAJNOK010025561">
    <property type="protein sequence ID" value="CAF1391609.1"/>
    <property type="molecule type" value="Genomic_DNA"/>
</dbReference>
<keyword evidence="1" id="KW-0812">Transmembrane</keyword>
<dbReference type="AlphaFoldDB" id="A0A815WW20"/>
<keyword evidence="1" id="KW-1133">Transmembrane helix</keyword>
<protein>
    <submittedName>
        <fullName evidence="3">Uncharacterized protein</fullName>
    </submittedName>
</protein>
<name>A0A815WW20_9BILA</name>
<keyword evidence="6" id="KW-1185">Reference proteome</keyword>
<evidence type="ECO:0000313" key="3">
    <source>
        <dbReference type="EMBL" id="CAF1549634.1"/>
    </source>
</evidence>
<dbReference type="EMBL" id="CAJOBC010092617">
    <property type="protein sequence ID" value="CAF4410576.1"/>
    <property type="molecule type" value="Genomic_DNA"/>
</dbReference>
<evidence type="ECO:0000256" key="1">
    <source>
        <dbReference type="SAM" id="Phobius"/>
    </source>
</evidence>
<dbReference type="Proteomes" id="UP000682733">
    <property type="component" value="Unassembled WGS sequence"/>
</dbReference>